<feature type="transmembrane region" description="Helical" evidence="5">
    <location>
        <begin position="508"/>
        <end position="528"/>
    </location>
</feature>
<evidence type="ECO:0000256" key="5">
    <source>
        <dbReference type="SAM" id="Phobius"/>
    </source>
</evidence>
<feature type="transmembrane region" description="Helical" evidence="5">
    <location>
        <begin position="200"/>
        <end position="226"/>
    </location>
</feature>
<feature type="transmembrane region" description="Helical" evidence="5">
    <location>
        <begin position="139"/>
        <end position="157"/>
    </location>
</feature>
<proteinExistence type="predicted"/>
<dbReference type="FunFam" id="1.20.1250.20:FF:000289">
    <property type="entry name" value="Acetyl-coenzyme A transporter 1"/>
    <property type="match status" value="1"/>
</dbReference>
<dbReference type="Pfam" id="PF13000">
    <property type="entry name" value="Acatn"/>
    <property type="match status" value="2"/>
</dbReference>
<dbReference type="GO" id="GO:0035348">
    <property type="term" value="P:acetyl-CoA transmembrane transport"/>
    <property type="evidence" value="ECO:0007669"/>
    <property type="project" value="InterPro"/>
</dbReference>
<dbReference type="EMBL" id="JAODAN010000001">
    <property type="protein sequence ID" value="KAK1927823.1"/>
    <property type="molecule type" value="Genomic_DNA"/>
</dbReference>
<evidence type="ECO:0000313" key="7">
    <source>
        <dbReference type="Proteomes" id="UP001182556"/>
    </source>
</evidence>
<accession>A0AAD9FXH3</accession>
<dbReference type="InterPro" id="IPR004752">
    <property type="entry name" value="AmpG_permease/AT-1"/>
</dbReference>
<dbReference type="InterPro" id="IPR024371">
    <property type="entry name" value="AcetylCoA_trans_1-like"/>
</dbReference>
<keyword evidence="7" id="KW-1185">Reference proteome</keyword>
<feature type="transmembrane region" description="Helical" evidence="5">
    <location>
        <begin position="246"/>
        <end position="269"/>
    </location>
</feature>
<keyword evidence="4 5" id="KW-0472">Membrane</keyword>
<keyword evidence="3 5" id="KW-1133">Transmembrane helix</keyword>
<evidence type="ECO:0000256" key="2">
    <source>
        <dbReference type="ARBA" id="ARBA00022692"/>
    </source>
</evidence>
<feature type="transmembrane region" description="Helical" evidence="5">
    <location>
        <begin position="335"/>
        <end position="354"/>
    </location>
</feature>
<comment type="subcellular location">
    <subcellularLocation>
        <location evidence="1">Membrane</location>
        <topology evidence="1">Multi-pass membrane protein</topology>
    </subcellularLocation>
</comment>
<dbReference type="AlphaFoldDB" id="A0AAD9FXH3"/>
<evidence type="ECO:0000256" key="1">
    <source>
        <dbReference type="ARBA" id="ARBA00004141"/>
    </source>
</evidence>
<evidence type="ECO:0000313" key="6">
    <source>
        <dbReference type="EMBL" id="KAK1927823.1"/>
    </source>
</evidence>
<comment type="caution">
    <text evidence="6">The sequence shown here is derived from an EMBL/GenBank/DDBJ whole genome shotgun (WGS) entry which is preliminary data.</text>
</comment>
<dbReference type="PANTHER" id="PTHR12778">
    <property type="entry name" value="SOLUTE CARRIER FAMILY 33 ACETYL-COA TRANSPORTER -RELATED"/>
    <property type="match status" value="1"/>
</dbReference>
<feature type="transmembrane region" description="Helical" evidence="5">
    <location>
        <begin position="375"/>
        <end position="397"/>
    </location>
</feature>
<dbReference type="Proteomes" id="UP001182556">
    <property type="component" value="Unassembled WGS sequence"/>
</dbReference>
<feature type="transmembrane region" description="Helical" evidence="5">
    <location>
        <begin position="69"/>
        <end position="94"/>
    </location>
</feature>
<gene>
    <name evidence="6" type="ORF">DB88DRAFT_434715</name>
</gene>
<sequence>MLHGNERTGLRGRNVEDLSVLEEEGLLKRVVSGEKQSRSSPKGEVRVERVVDSVEGDEGLNNPRDRNAFALLVLLCTLQGIPLGLTFGTLPFLLKSHLSYSQLGIFSLATWPYSLKLLWSPIVDAWFVPKWGRRKSWIVPVQGVVGVGLWVIGGRIGRWLEADHVDIHTITMVFGALIMAAATQDIAVDGWALTLLSPPNLSYASTAQTIGIGIGNALGFTVFLAFNSAEFANKYFRTEPLDQGLVTLGGFMRFWAVVFVIVTAGIAFYKTEDPVAADDPDMDVRKVYKIMWSIVRLKNIQSFLLILLTCKIGFLVNDSVTGLKLLEKGLSKEDLAVAVLLDFPAQMLAGWLVAKWSRPTRGKHPLTGTGDILRPWVMAFWARLGMAVLATAVVYWFPREGSVGSGYFALVVATTLMSSLTSTVQFIGICAFHTQIADPLIGGTYMTLLNTIANLGGTLPKPLVLRSVDVLSSGYCTVRSVVADCASDPGMSLCADAGGSCVITRDGYYIMSFICVTLGATLLVLYILPTVKRLQTLPMSAWRVKIPN</sequence>
<evidence type="ECO:0000256" key="4">
    <source>
        <dbReference type="ARBA" id="ARBA00023136"/>
    </source>
</evidence>
<reference evidence="6" key="1">
    <citation type="submission" date="2023-02" db="EMBL/GenBank/DDBJ databases">
        <title>Identification and recombinant expression of a fungal hydrolase from Papiliotrema laurentii that hydrolyzes apple cutin and clears colloidal polyester polyurethane.</title>
        <authorList>
            <consortium name="DOE Joint Genome Institute"/>
            <person name="Roman V.A."/>
            <person name="Bojanowski C."/>
            <person name="Crable B.R."/>
            <person name="Wagner D.N."/>
            <person name="Hung C.S."/>
            <person name="Nadeau L.J."/>
            <person name="Schratz L."/>
            <person name="Haridas S."/>
            <person name="Pangilinan J."/>
            <person name="Lipzen A."/>
            <person name="Na H."/>
            <person name="Yan M."/>
            <person name="Ng V."/>
            <person name="Grigoriev I.V."/>
            <person name="Spatafora J.W."/>
            <person name="Barlow D."/>
            <person name="Biffinger J."/>
            <person name="Kelley-Loughnane N."/>
            <person name="Varaljay V.A."/>
            <person name="Crookes-Goodson W.J."/>
        </authorList>
    </citation>
    <scope>NUCLEOTIDE SEQUENCE</scope>
    <source>
        <strain evidence="6">5307AH</strain>
    </source>
</reference>
<feature type="transmembrane region" description="Helical" evidence="5">
    <location>
        <begin position="169"/>
        <end position="188"/>
    </location>
</feature>
<dbReference type="SUPFAM" id="SSF103473">
    <property type="entry name" value="MFS general substrate transporter"/>
    <property type="match status" value="1"/>
</dbReference>
<dbReference type="GO" id="GO:0016020">
    <property type="term" value="C:membrane"/>
    <property type="evidence" value="ECO:0007669"/>
    <property type="project" value="UniProtKB-SubCell"/>
</dbReference>
<dbReference type="PANTHER" id="PTHR12778:SF9">
    <property type="entry name" value="ACETYL-COENZYME A TRANSPORTER 1"/>
    <property type="match status" value="1"/>
</dbReference>
<evidence type="ECO:0000256" key="3">
    <source>
        <dbReference type="ARBA" id="ARBA00022989"/>
    </source>
</evidence>
<feature type="transmembrane region" description="Helical" evidence="5">
    <location>
        <begin position="409"/>
        <end position="432"/>
    </location>
</feature>
<organism evidence="6 7">
    <name type="scientific">Papiliotrema laurentii</name>
    <name type="common">Cryptococcus laurentii</name>
    <dbReference type="NCBI Taxonomy" id="5418"/>
    <lineage>
        <taxon>Eukaryota</taxon>
        <taxon>Fungi</taxon>
        <taxon>Dikarya</taxon>
        <taxon>Basidiomycota</taxon>
        <taxon>Agaricomycotina</taxon>
        <taxon>Tremellomycetes</taxon>
        <taxon>Tremellales</taxon>
        <taxon>Rhynchogastremaceae</taxon>
        <taxon>Papiliotrema</taxon>
    </lineage>
</organism>
<name>A0AAD9FXH3_PAPLA</name>
<protein>
    <submittedName>
        <fullName evidence="6">Acetyl-coenzyme A transporter 1</fullName>
    </submittedName>
</protein>
<keyword evidence="2 5" id="KW-0812">Transmembrane</keyword>
<dbReference type="GO" id="GO:0008521">
    <property type="term" value="F:acetyl-CoA transmembrane transporter activity"/>
    <property type="evidence" value="ECO:0007669"/>
    <property type="project" value="InterPro"/>
</dbReference>
<dbReference type="InterPro" id="IPR036259">
    <property type="entry name" value="MFS_trans_sf"/>
</dbReference>
<dbReference type="Gene3D" id="1.20.1250.20">
    <property type="entry name" value="MFS general substrate transporter like domains"/>
    <property type="match status" value="1"/>
</dbReference>